<protein>
    <submittedName>
        <fullName evidence="1">Putative methyltransferase</fullName>
    </submittedName>
</protein>
<dbReference type="PANTHER" id="PTHR43591:SF24">
    <property type="entry name" value="2-METHOXY-6-POLYPRENYL-1,4-BENZOQUINOL METHYLASE, MITOCHONDRIAL"/>
    <property type="match status" value="1"/>
</dbReference>
<dbReference type="AlphaFoldDB" id="A0A2I2GDF9"/>
<dbReference type="Proteomes" id="UP000234275">
    <property type="component" value="Unassembled WGS sequence"/>
</dbReference>
<dbReference type="GeneID" id="36561746"/>
<accession>A0A2I2GDF9</accession>
<evidence type="ECO:0000313" key="1">
    <source>
        <dbReference type="EMBL" id="PLB50929.1"/>
    </source>
</evidence>
<name>A0A2I2GDF9_9EURO</name>
<dbReference type="InterPro" id="IPR029063">
    <property type="entry name" value="SAM-dependent_MTases_sf"/>
</dbReference>
<comment type="caution">
    <text evidence="1">The sequence shown here is derived from an EMBL/GenBank/DDBJ whole genome shotgun (WGS) entry which is preliminary data.</text>
</comment>
<reference evidence="1 2" key="1">
    <citation type="submission" date="2016-12" db="EMBL/GenBank/DDBJ databases">
        <title>The genomes of Aspergillus section Nigri reveals drivers in fungal speciation.</title>
        <authorList>
            <consortium name="DOE Joint Genome Institute"/>
            <person name="Vesth T.C."/>
            <person name="Nybo J."/>
            <person name="Theobald S."/>
            <person name="Brandl J."/>
            <person name="Frisvad J.C."/>
            <person name="Nielsen K.F."/>
            <person name="Lyhne E.K."/>
            <person name="Kogle M.E."/>
            <person name="Kuo A."/>
            <person name="Riley R."/>
            <person name="Clum A."/>
            <person name="Nolan M."/>
            <person name="Lipzen A."/>
            <person name="Salamov A."/>
            <person name="Henrissat B."/>
            <person name="Wiebenga A."/>
            <person name="De Vries R.P."/>
            <person name="Grigoriev I.V."/>
            <person name="Mortensen U.H."/>
            <person name="Andersen M.R."/>
            <person name="Baker S.E."/>
        </authorList>
    </citation>
    <scope>NUCLEOTIDE SEQUENCE [LARGE SCALE GENOMIC DNA]</scope>
    <source>
        <strain evidence="1 2">IBT 23096</strain>
    </source>
</reference>
<feature type="non-terminal residue" evidence="1">
    <location>
        <position position="1"/>
    </location>
</feature>
<organism evidence="1 2">
    <name type="scientific">Aspergillus steynii IBT 23096</name>
    <dbReference type="NCBI Taxonomy" id="1392250"/>
    <lineage>
        <taxon>Eukaryota</taxon>
        <taxon>Fungi</taxon>
        <taxon>Dikarya</taxon>
        <taxon>Ascomycota</taxon>
        <taxon>Pezizomycotina</taxon>
        <taxon>Eurotiomycetes</taxon>
        <taxon>Eurotiomycetidae</taxon>
        <taxon>Eurotiales</taxon>
        <taxon>Aspergillaceae</taxon>
        <taxon>Aspergillus</taxon>
        <taxon>Aspergillus subgen. Circumdati</taxon>
    </lineage>
</organism>
<dbReference type="Pfam" id="PF13489">
    <property type="entry name" value="Methyltransf_23"/>
    <property type="match status" value="1"/>
</dbReference>
<proteinExistence type="predicted"/>
<keyword evidence="2" id="KW-1185">Reference proteome</keyword>
<dbReference type="Gene3D" id="3.40.50.150">
    <property type="entry name" value="Vaccinia Virus protein VP39"/>
    <property type="match status" value="1"/>
</dbReference>
<gene>
    <name evidence="1" type="ORF">P170DRAFT_493093</name>
</gene>
<dbReference type="SUPFAM" id="SSF53335">
    <property type="entry name" value="S-adenosyl-L-methionine-dependent methyltransferases"/>
    <property type="match status" value="1"/>
</dbReference>
<dbReference type="EMBL" id="MSFO01000003">
    <property type="protein sequence ID" value="PLB50929.1"/>
    <property type="molecule type" value="Genomic_DNA"/>
</dbReference>
<dbReference type="VEuPathDB" id="FungiDB:P170DRAFT_493093"/>
<dbReference type="STRING" id="1392250.A0A2I2GDF9"/>
<evidence type="ECO:0000313" key="2">
    <source>
        <dbReference type="Proteomes" id="UP000234275"/>
    </source>
</evidence>
<keyword evidence="1" id="KW-0808">Transferase</keyword>
<sequence length="300" mass="34484">SSTASITSTILNYQYVHKNGRRYHAYRQGEYVIPNDEQEQERLDLHHHICSLAMRGDLYRCPLPQGIRRVLDIGTGTGAWVIDMADSFPETVVIGTDLSPIQPLWVPPNCVFEIDDFELEWNFSQPFDFIHARAIEGCVHDFPRLFQQAYDSLSPGGWFEVVDFTAGIFSDDESTEKSPHLLEWRDRLIEASRVFGKPMGVASQYDEWMAQSGFANIRQEIIKVPFGPWARNATQKELGRYHQTNMLEALEAYSLALCTRYLGWSVEQVQLLLIGVRKELKDLSLHNYSKLYVVYGQKTL</sequence>
<keyword evidence="1" id="KW-0489">Methyltransferase</keyword>
<dbReference type="RefSeq" id="XP_024706231.1">
    <property type="nucleotide sequence ID" value="XM_024854041.1"/>
</dbReference>
<dbReference type="CDD" id="cd02440">
    <property type="entry name" value="AdoMet_MTases"/>
    <property type="match status" value="1"/>
</dbReference>
<dbReference type="GO" id="GO:0008168">
    <property type="term" value="F:methyltransferase activity"/>
    <property type="evidence" value="ECO:0007669"/>
    <property type="project" value="UniProtKB-KW"/>
</dbReference>
<dbReference type="OrthoDB" id="2013972at2759"/>
<dbReference type="PANTHER" id="PTHR43591">
    <property type="entry name" value="METHYLTRANSFERASE"/>
    <property type="match status" value="1"/>
</dbReference>
<dbReference type="GO" id="GO:0032259">
    <property type="term" value="P:methylation"/>
    <property type="evidence" value="ECO:0007669"/>
    <property type="project" value="UniProtKB-KW"/>
</dbReference>